<proteinExistence type="predicted"/>
<name>A0ABT0BQT3_9SPHN</name>
<comment type="caution">
    <text evidence="1">The sequence shown here is derived from an EMBL/GenBank/DDBJ whole genome shotgun (WGS) entry which is preliminary data.</text>
</comment>
<sequence>MANTHEICFVFIGGTHQIYHLAPIAAQIARSSSRFTVRCICADEEAEKALREIAGQMQAKTMEIARIGIPWIARLAVRATGRPSAAKGPILASIRWHARRSCAIVTPERTSAALRKMGWRRPLIHFRHGAGDRAPASEKRLRAFDLIVVPGEKDFQRALEQGIDRSRLRVGGYVKLDYLRIAPPAKESLFGNSLPTVVYNPHFDARISSLDIALDVIERFRQQDRYNLVFAPHIRSMETMSQADRQRFLSQAVANRIIIDLGSPSLFNMRYTQAADIYLGDVSSQLYEFLSRPRPAVFLNSHGIHWEPDLRYAGWHLGEVTDGPGTVLAAIDRAVANHHNKIEAQVSALKFAFGNFDGAIERSADILIKAVTA</sequence>
<keyword evidence="2" id="KW-1185">Reference proteome</keyword>
<protein>
    <recommendedName>
        <fullName evidence="3">CDP-glycerol glycerophosphotransferase (TagB/SpsB family)</fullName>
    </recommendedName>
</protein>
<accession>A0ABT0BQT3</accession>
<organism evidence="1 2">
    <name type="scientific">Novosphingobium beihaiensis</name>
    <dbReference type="NCBI Taxonomy" id="2930389"/>
    <lineage>
        <taxon>Bacteria</taxon>
        <taxon>Pseudomonadati</taxon>
        <taxon>Pseudomonadota</taxon>
        <taxon>Alphaproteobacteria</taxon>
        <taxon>Sphingomonadales</taxon>
        <taxon>Sphingomonadaceae</taxon>
        <taxon>Novosphingobium</taxon>
    </lineage>
</organism>
<reference evidence="1 2" key="1">
    <citation type="submission" date="2022-04" db="EMBL/GenBank/DDBJ databases">
        <title>Identification of a novel bacterium isolated from mangrove sediments.</title>
        <authorList>
            <person name="Pan X."/>
        </authorList>
    </citation>
    <scope>NUCLEOTIDE SEQUENCE [LARGE SCALE GENOMIC DNA]</scope>
    <source>
        <strain evidence="1 2">B2638</strain>
    </source>
</reference>
<evidence type="ECO:0000313" key="2">
    <source>
        <dbReference type="Proteomes" id="UP001202281"/>
    </source>
</evidence>
<dbReference type="Gene3D" id="3.40.50.12580">
    <property type="match status" value="1"/>
</dbReference>
<dbReference type="RefSeq" id="WP_243921051.1">
    <property type="nucleotide sequence ID" value="NZ_JALHLG010000013.1"/>
</dbReference>
<gene>
    <name evidence="1" type="ORF">MTR66_11425</name>
</gene>
<dbReference type="EMBL" id="JALHLG010000013">
    <property type="protein sequence ID" value="MCJ2187419.1"/>
    <property type="molecule type" value="Genomic_DNA"/>
</dbReference>
<evidence type="ECO:0000313" key="1">
    <source>
        <dbReference type="EMBL" id="MCJ2187419.1"/>
    </source>
</evidence>
<evidence type="ECO:0008006" key="3">
    <source>
        <dbReference type="Google" id="ProtNLM"/>
    </source>
</evidence>
<dbReference type="Proteomes" id="UP001202281">
    <property type="component" value="Unassembled WGS sequence"/>
</dbReference>
<dbReference type="InterPro" id="IPR043148">
    <property type="entry name" value="TagF_C"/>
</dbReference>
<dbReference type="SUPFAM" id="SSF53756">
    <property type="entry name" value="UDP-Glycosyltransferase/glycogen phosphorylase"/>
    <property type="match status" value="1"/>
</dbReference>